<keyword evidence="1" id="KW-1133">Transmembrane helix</keyword>
<evidence type="ECO:0000313" key="4">
    <source>
        <dbReference type="Proteomes" id="UP001165367"/>
    </source>
</evidence>
<dbReference type="PANTHER" id="PTHR21666:SF294">
    <property type="entry name" value="PEPTIDASE M23"/>
    <property type="match status" value="1"/>
</dbReference>
<evidence type="ECO:0000313" key="3">
    <source>
        <dbReference type="EMBL" id="MCG2616724.1"/>
    </source>
</evidence>
<keyword evidence="4" id="KW-1185">Reference proteome</keyword>
<comment type="caution">
    <text evidence="3">The sequence shown here is derived from an EMBL/GenBank/DDBJ whole genome shotgun (WGS) entry which is preliminary data.</text>
</comment>
<keyword evidence="1" id="KW-0812">Transmembrane</keyword>
<evidence type="ECO:0000256" key="1">
    <source>
        <dbReference type="SAM" id="Phobius"/>
    </source>
</evidence>
<organism evidence="3 4">
    <name type="scientific">Terrimonas ginsenosidimutans</name>
    <dbReference type="NCBI Taxonomy" id="2908004"/>
    <lineage>
        <taxon>Bacteria</taxon>
        <taxon>Pseudomonadati</taxon>
        <taxon>Bacteroidota</taxon>
        <taxon>Chitinophagia</taxon>
        <taxon>Chitinophagales</taxon>
        <taxon>Chitinophagaceae</taxon>
        <taxon>Terrimonas</taxon>
    </lineage>
</organism>
<dbReference type="Proteomes" id="UP001165367">
    <property type="component" value="Unassembled WGS sequence"/>
</dbReference>
<protein>
    <submittedName>
        <fullName evidence="3">M23 family metallopeptidase</fullName>
    </submittedName>
</protein>
<sequence>MRASRIVKMSKWLLAVFAVLVTVGCILFFYQTDVTDQIDPYEYGLPFEKGESFRVVQGYGGLFSHAHVAAIDFAMPVGTSVRAAREGIMYSYKDDSDEGGMFEDNKSSANYIIIKHDDGSFGCYWHLAKNGVLVKKGRVSKGQEIALSGATGLVIRPHLHFSVKRRLTYDKDSFVQTKFKTSKGVLIPRNGRKYERP</sequence>
<dbReference type="InterPro" id="IPR016047">
    <property type="entry name" value="M23ase_b-sheet_dom"/>
</dbReference>
<dbReference type="Gene3D" id="2.70.70.10">
    <property type="entry name" value="Glucose Permease (Domain IIA)"/>
    <property type="match status" value="1"/>
</dbReference>
<keyword evidence="1" id="KW-0472">Membrane</keyword>
<dbReference type="InterPro" id="IPR011055">
    <property type="entry name" value="Dup_hybrid_motif"/>
</dbReference>
<proteinExistence type="predicted"/>
<gene>
    <name evidence="3" type="ORF">LZZ85_20665</name>
</gene>
<dbReference type="PANTHER" id="PTHR21666">
    <property type="entry name" value="PEPTIDASE-RELATED"/>
    <property type="match status" value="1"/>
</dbReference>
<feature type="domain" description="M23ase beta-sheet core" evidence="2">
    <location>
        <begin position="70"/>
        <end position="165"/>
    </location>
</feature>
<dbReference type="EMBL" id="JAKLTR010000015">
    <property type="protein sequence ID" value="MCG2616724.1"/>
    <property type="molecule type" value="Genomic_DNA"/>
</dbReference>
<dbReference type="SUPFAM" id="SSF51261">
    <property type="entry name" value="Duplicated hybrid motif"/>
    <property type="match status" value="1"/>
</dbReference>
<evidence type="ECO:0000259" key="2">
    <source>
        <dbReference type="Pfam" id="PF01551"/>
    </source>
</evidence>
<feature type="transmembrane region" description="Helical" evidence="1">
    <location>
        <begin position="12"/>
        <end position="30"/>
    </location>
</feature>
<dbReference type="CDD" id="cd12797">
    <property type="entry name" value="M23_peptidase"/>
    <property type="match status" value="1"/>
</dbReference>
<accession>A0ABS9KWI5</accession>
<reference evidence="3" key="1">
    <citation type="submission" date="2022-01" db="EMBL/GenBank/DDBJ databases">
        <authorList>
            <person name="Jo J.-H."/>
            <person name="Im W.-T."/>
        </authorList>
    </citation>
    <scope>NUCLEOTIDE SEQUENCE</scope>
    <source>
        <strain evidence="3">NA20</strain>
    </source>
</reference>
<dbReference type="Pfam" id="PF01551">
    <property type="entry name" value="Peptidase_M23"/>
    <property type="match status" value="1"/>
</dbReference>
<dbReference type="InterPro" id="IPR050570">
    <property type="entry name" value="Cell_wall_metabolism_enzyme"/>
</dbReference>
<dbReference type="PROSITE" id="PS51257">
    <property type="entry name" value="PROKAR_LIPOPROTEIN"/>
    <property type="match status" value="1"/>
</dbReference>
<name>A0ABS9KWI5_9BACT</name>
<dbReference type="RefSeq" id="WP_237875261.1">
    <property type="nucleotide sequence ID" value="NZ_JAKLTR010000015.1"/>
</dbReference>